<reference evidence="6 7" key="1">
    <citation type="submission" date="2019-09" db="EMBL/GenBank/DDBJ databases">
        <title>Nocardioides panacisoli sp. nov., isolated from the soil of a ginseng field.</title>
        <authorList>
            <person name="Cho C."/>
        </authorList>
    </citation>
    <scope>NUCLEOTIDE SEQUENCE [LARGE SCALE GENOMIC DNA]</scope>
    <source>
        <strain evidence="6 7">BN130099</strain>
    </source>
</reference>
<dbReference type="InterPro" id="IPR003644">
    <property type="entry name" value="Calx_beta"/>
</dbReference>
<dbReference type="InterPro" id="IPR038081">
    <property type="entry name" value="CalX-like_sf"/>
</dbReference>
<dbReference type="Proteomes" id="UP000325003">
    <property type="component" value="Unassembled WGS sequence"/>
</dbReference>
<feature type="chain" id="PRO_5023115298" description="Calx-beta domain-containing protein" evidence="4">
    <location>
        <begin position="34"/>
        <end position="272"/>
    </location>
</feature>
<evidence type="ECO:0000256" key="1">
    <source>
        <dbReference type="ARBA" id="ARBA00022729"/>
    </source>
</evidence>
<reference evidence="6 7" key="2">
    <citation type="submission" date="2019-09" db="EMBL/GenBank/DDBJ databases">
        <authorList>
            <person name="Jin C."/>
        </authorList>
    </citation>
    <scope>NUCLEOTIDE SEQUENCE [LARGE SCALE GENOMIC DNA]</scope>
    <source>
        <strain evidence="6 7">BN130099</strain>
    </source>
</reference>
<protein>
    <recommendedName>
        <fullName evidence="5">Calx-beta domain-containing protein</fullName>
    </recommendedName>
</protein>
<name>A0A5B1LFH1_9ACTN</name>
<keyword evidence="3" id="KW-0106">Calcium</keyword>
<dbReference type="SMART" id="SM00237">
    <property type="entry name" value="Calx_beta"/>
    <property type="match status" value="1"/>
</dbReference>
<keyword evidence="2" id="KW-0677">Repeat</keyword>
<evidence type="ECO:0000256" key="2">
    <source>
        <dbReference type="ARBA" id="ARBA00022737"/>
    </source>
</evidence>
<evidence type="ECO:0000256" key="4">
    <source>
        <dbReference type="SAM" id="SignalP"/>
    </source>
</evidence>
<dbReference type="RefSeq" id="WP_149728746.1">
    <property type="nucleotide sequence ID" value="NZ_VUJV01000003.1"/>
</dbReference>
<sequence>MARSFSARIGLGIAASAALALGALAGVSPPANADAAAYYLVSDASIEESDSGKTTMNFVVSRMGDINSVAGSVRFTTVNDDPGDEFSALSPGDFVARTNYKVKFAVGQSLAVVSVKVKGDILAEYDENFSVQLHDQVEGELIDPFGVGTIVNNDPGEPPVYTVSSGLGPEGDSGTSKMAFTITRNGSTTVAGSVRYFTEGLVGFATAGEDFVNKKPTKVSFPKGVTSKTVYVVIKGDEDFEDDEYFQIDLSDPVNGSIDPFDYQYGLIQNDD</sequence>
<gene>
    <name evidence="6" type="ORF">F0U44_13330</name>
</gene>
<dbReference type="EMBL" id="VUJV01000003">
    <property type="protein sequence ID" value="KAA1419412.1"/>
    <property type="molecule type" value="Genomic_DNA"/>
</dbReference>
<dbReference type="GO" id="GO:0016020">
    <property type="term" value="C:membrane"/>
    <property type="evidence" value="ECO:0007669"/>
    <property type="project" value="InterPro"/>
</dbReference>
<dbReference type="GO" id="GO:0004930">
    <property type="term" value="F:G protein-coupled receptor activity"/>
    <property type="evidence" value="ECO:0007669"/>
    <property type="project" value="InterPro"/>
</dbReference>
<feature type="signal peptide" evidence="4">
    <location>
        <begin position="1"/>
        <end position="33"/>
    </location>
</feature>
<organism evidence="6 7">
    <name type="scientific">Nocardioides humilatus</name>
    <dbReference type="NCBI Taxonomy" id="2607660"/>
    <lineage>
        <taxon>Bacteria</taxon>
        <taxon>Bacillati</taxon>
        <taxon>Actinomycetota</taxon>
        <taxon>Actinomycetes</taxon>
        <taxon>Propionibacteriales</taxon>
        <taxon>Nocardioidaceae</taxon>
        <taxon>Nocardioides</taxon>
    </lineage>
</organism>
<feature type="domain" description="Calx-beta" evidence="5">
    <location>
        <begin position="146"/>
        <end position="251"/>
    </location>
</feature>
<dbReference type="Gene3D" id="2.60.40.2030">
    <property type="match status" value="2"/>
</dbReference>
<keyword evidence="7" id="KW-1185">Reference proteome</keyword>
<evidence type="ECO:0000259" key="5">
    <source>
        <dbReference type="SMART" id="SM00237"/>
    </source>
</evidence>
<evidence type="ECO:0000256" key="3">
    <source>
        <dbReference type="ARBA" id="ARBA00022837"/>
    </source>
</evidence>
<dbReference type="SUPFAM" id="SSF141072">
    <property type="entry name" value="CalX-like"/>
    <property type="match status" value="2"/>
</dbReference>
<accession>A0A5B1LFH1</accession>
<dbReference type="Pfam" id="PF03160">
    <property type="entry name" value="Calx-beta"/>
    <property type="match status" value="2"/>
</dbReference>
<dbReference type="InterPro" id="IPR026919">
    <property type="entry name" value="ADGRV1"/>
</dbReference>
<evidence type="ECO:0000313" key="7">
    <source>
        <dbReference type="Proteomes" id="UP000325003"/>
    </source>
</evidence>
<comment type="caution">
    <text evidence="6">The sequence shown here is derived from an EMBL/GenBank/DDBJ whole genome shotgun (WGS) entry which is preliminary data.</text>
</comment>
<dbReference type="PANTHER" id="PTHR46682:SF1">
    <property type="entry name" value="ADHESION G-PROTEIN COUPLED RECEPTOR V1"/>
    <property type="match status" value="1"/>
</dbReference>
<keyword evidence="1 4" id="KW-0732">Signal</keyword>
<evidence type="ECO:0000313" key="6">
    <source>
        <dbReference type="EMBL" id="KAA1419412.1"/>
    </source>
</evidence>
<dbReference type="PANTHER" id="PTHR46682">
    <property type="entry name" value="ADHESION G-PROTEIN COUPLED RECEPTOR V1"/>
    <property type="match status" value="1"/>
</dbReference>
<dbReference type="AlphaFoldDB" id="A0A5B1LFH1"/>
<proteinExistence type="predicted"/>